<dbReference type="SUPFAM" id="SSF52172">
    <property type="entry name" value="CheY-like"/>
    <property type="match status" value="1"/>
</dbReference>
<dbReference type="Pfam" id="PF00072">
    <property type="entry name" value="Response_reg"/>
    <property type="match status" value="1"/>
</dbReference>
<dbReference type="Gene3D" id="3.40.50.2300">
    <property type="match status" value="1"/>
</dbReference>
<gene>
    <name evidence="2" type="ORF">CARN6_0301</name>
</gene>
<evidence type="ECO:0000313" key="2">
    <source>
        <dbReference type="EMBL" id="CBI06996.1"/>
    </source>
</evidence>
<reference evidence="2" key="1">
    <citation type="submission" date="2009-10" db="EMBL/GenBank/DDBJ databases">
        <title>Diversity of trophic interactions inside an arsenic-rich microbial ecosystem.</title>
        <authorList>
            <person name="Bertin P.N."/>
            <person name="Heinrich-Salmeron A."/>
            <person name="Pelletier E."/>
            <person name="Goulhen-Chollet F."/>
            <person name="Arsene-Ploetze F."/>
            <person name="Gallien S."/>
            <person name="Calteau A."/>
            <person name="Vallenet D."/>
            <person name="Casiot C."/>
            <person name="Chane-Woon-Ming B."/>
            <person name="Giloteaux L."/>
            <person name="Barakat M."/>
            <person name="Bonnefoy V."/>
            <person name="Bruneel O."/>
            <person name="Chandler M."/>
            <person name="Cleiss J."/>
            <person name="Duran R."/>
            <person name="Elbaz-Poulichet F."/>
            <person name="Fonknechten N."/>
            <person name="Lauga B."/>
            <person name="Mornico D."/>
            <person name="Ortet P."/>
            <person name="Schaeffer C."/>
            <person name="Siguier P."/>
            <person name="Alexander Thil Smith A."/>
            <person name="Van Dorsselaer A."/>
            <person name="Weissenbach J."/>
            <person name="Medigue C."/>
            <person name="Le Paslier D."/>
        </authorList>
    </citation>
    <scope>NUCLEOTIDE SEQUENCE</scope>
</reference>
<dbReference type="GO" id="GO:0000160">
    <property type="term" value="P:phosphorelay signal transduction system"/>
    <property type="evidence" value="ECO:0007669"/>
    <property type="project" value="InterPro"/>
</dbReference>
<dbReference type="AlphaFoldDB" id="E6QID1"/>
<protein>
    <submittedName>
        <fullName evidence="2">Putative Response regulator receiver protein</fullName>
    </submittedName>
</protein>
<dbReference type="PROSITE" id="PS50110">
    <property type="entry name" value="RESPONSE_REGULATORY"/>
    <property type="match status" value="1"/>
</dbReference>
<organism evidence="2">
    <name type="scientific">mine drainage metagenome</name>
    <dbReference type="NCBI Taxonomy" id="410659"/>
    <lineage>
        <taxon>unclassified sequences</taxon>
        <taxon>metagenomes</taxon>
        <taxon>ecological metagenomes</taxon>
    </lineage>
</organism>
<comment type="caution">
    <text evidence="2">The sequence shown here is derived from an EMBL/GenBank/DDBJ whole genome shotgun (WGS) entry which is preliminary data.</text>
</comment>
<accession>E6QID1</accession>
<evidence type="ECO:0000259" key="1">
    <source>
        <dbReference type="PROSITE" id="PS50110"/>
    </source>
</evidence>
<name>E6QID1_9ZZZZ</name>
<dbReference type="InterPro" id="IPR011006">
    <property type="entry name" value="CheY-like_superfamily"/>
</dbReference>
<feature type="domain" description="Response regulatory" evidence="1">
    <location>
        <begin position="13"/>
        <end position="136"/>
    </location>
</feature>
<sequence>MQRLIRPKVSMATILLVDENPLRASLRQSILERAVPDVVRVSEPAEALCLVESVEFARTLRLVITGNHLTGITGPEFVSELRARMPRVPVLVLMNNEEKQAKENAQPGVSYSYANSPEELRATVDDLLNKTTRQSA</sequence>
<dbReference type="InterPro" id="IPR001789">
    <property type="entry name" value="Sig_transdc_resp-reg_receiver"/>
</dbReference>
<dbReference type="EMBL" id="CABQ01000049">
    <property type="protein sequence ID" value="CBI06996.1"/>
    <property type="molecule type" value="Genomic_DNA"/>
</dbReference>
<proteinExistence type="predicted"/>